<evidence type="ECO:0000313" key="3">
    <source>
        <dbReference type="Proteomes" id="UP001595823"/>
    </source>
</evidence>
<proteinExistence type="predicted"/>
<protein>
    <submittedName>
        <fullName evidence="2">YbaB/EbfC family nucleoid-associated protein</fullName>
    </submittedName>
</protein>
<dbReference type="Pfam" id="PF02575">
    <property type="entry name" value="YbaB_DNA_bd"/>
    <property type="match status" value="1"/>
</dbReference>
<name>A0ABV8TWN7_9ACTN</name>
<dbReference type="InterPro" id="IPR004401">
    <property type="entry name" value="YbaB/EbfC"/>
</dbReference>
<dbReference type="Proteomes" id="UP001595823">
    <property type="component" value="Unassembled WGS sequence"/>
</dbReference>
<comment type="caution">
    <text evidence="2">The sequence shown here is derived from an EMBL/GenBank/DDBJ whole genome shotgun (WGS) entry which is preliminary data.</text>
</comment>
<dbReference type="SUPFAM" id="SSF82607">
    <property type="entry name" value="YbaB-like"/>
    <property type="match status" value="1"/>
</dbReference>
<reference evidence="3" key="1">
    <citation type="journal article" date="2019" name="Int. J. Syst. Evol. Microbiol.">
        <title>The Global Catalogue of Microorganisms (GCM) 10K type strain sequencing project: providing services to taxonomists for standard genome sequencing and annotation.</title>
        <authorList>
            <consortium name="The Broad Institute Genomics Platform"/>
            <consortium name="The Broad Institute Genome Sequencing Center for Infectious Disease"/>
            <person name="Wu L."/>
            <person name="Ma J."/>
        </authorList>
    </citation>
    <scope>NUCLEOTIDE SEQUENCE [LARGE SCALE GENOMIC DNA]</scope>
    <source>
        <strain evidence="3">IBRC-M 10908</strain>
    </source>
</reference>
<accession>A0ABV8TWN7</accession>
<organism evidence="2 3">
    <name type="scientific">Salininema proteolyticum</name>
    <dbReference type="NCBI Taxonomy" id="1607685"/>
    <lineage>
        <taxon>Bacteria</taxon>
        <taxon>Bacillati</taxon>
        <taxon>Actinomycetota</taxon>
        <taxon>Actinomycetes</taxon>
        <taxon>Glycomycetales</taxon>
        <taxon>Glycomycetaceae</taxon>
        <taxon>Salininema</taxon>
    </lineage>
</organism>
<dbReference type="InterPro" id="IPR036894">
    <property type="entry name" value="YbaB-like_sf"/>
</dbReference>
<evidence type="ECO:0000313" key="2">
    <source>
        <dbReference type="EMBL" id="MFC4335032.1"/>
    </source>
</evidence>
<keyword evidence="1" id="KW-0175">Coiled coil</keyword>
<dbReference type="EMBL" id="JBHSDK010000010">
    <property type="protein sequence ID" value="MFC4335032.1"/>
    <property type="molecule type" value="Genomic_DNA"/>
</dbReference>
<gene>
    <name evidence="2" type="ORF">ACFPET_07460</name>
</gene>
<sequence>MADRNQRGSLEDAMAKMEEIRASAEQTLTAYVEANEELGHGGDTEVQSEDGMIKVALGPDGKLTRIEIDDSVLRLKNNLEPKIIAVVEEAFATRALRQAEVAERVLGNVDMSSFMGNAISPETMARARDNLGR</sequence>
<dbReference type="Gene3D" id="3.30.1310.10">
    <property type="entry name" value="Nucleoid-associated protein YbaB-like domain"/>
    <property type="match status" value="1"/>
</dbReference>
<keyword evidence="3" id="KW-1185">Reference proteome</keyword>
<evidence type="ECO:0000256" key="1">
    <source>
        <dbReference type="SAM" id="Coils"/>
    </source>
</evidence>
<feature type="coiled-coil region" evidence="1">
    <location>
        <begin position="7"/>
        <end position="37"/>
    </location>
</feature>
<dbReference type="RefSeq" id="WP_380619308.1">
    <property type="nucleotide sequence ID" value="NZ_JBHSDK010000010.1"/>
</dbReference>